<comment type="caution">
    <text evidence="20">The sequence shown here is derived from an EMBL/GenBank/DDBJ whole genome shotgun (WGS) entry which is preliminary data.</text>
</comment>
<evidence type="ECO:0000256" key="8">
    <source>
        <dbReference type="ARBA" id="ARBA00022692"/>
    </source>
</evidence>
<keyword evidence="12 17" id="KW-0862">Zinc</keyword>
<evidence type="ECO:0000256" key="2">
    <source>
        <dbReference type="ARBA" id="ARBA00003273"/>
    </source>
</evidence>
<dbReference type="Pfam" id="PF04389">
    <property type="entry name" value="Peptidase_M28"/>
    <property type="match status" value="1"/>
</dbReference>
<dbReference type="PROSITE" id="PS00758">
    <property type="entry name" value="ARGE_DAPE_CPG2_1"/>
    <property type="match status" value="1"/>
</dbReference>
<dbReference type="GO" id="GO:0008235">
    <property type="term" value="F:metalloexopeptidase activity"/>
    <property type="evidence" value="ECO:0007669"/>
    <property type="project" value="InterPro"/>
</dbReference>
<evidence type="ECO:0000256" key="4">
    <source>
        <dbReference type="ARBA" id="ARBA00004477"/>
    </source>
</evidence>
<evidence type="ECO:0000256" key="3">
    <source>
        <dbReference type="ARBA" id="ARBA00004128"/>
    </source>
</evidence>
<evidence type="ECO:0000256" key="5">
    <source>
        <dbReference type="ARBA" id="ARBA00010918"/>
    </source>
</evidence>
<evidence type="ECO:0000259" key="19">
    <source>
        <dbReference type="Pfam" id="PF04389"/>
    </source>
</evidence>
<dbReference type="OrthoDB" id="76293at2759"/>
<dbReference type="GO" id="GO:0006508">
    <property type="term" value="P:proteolysis"/>
    <property type="evidence" value="ECO:0007669"/>
    <property type="project" value="UniProtKB-KW"/>
</dbReference>
<accession>A0A1Y1XZ98</accession>
<evidence type="ECO:0000256" key="10">
    <source>
        <dbReference type="ARBA" id="ARBA00022801"/>
    </source>
</evidence>
<comment type="similarity">
    <text evidence="5 17">Belongs to the peptidase M28 family.</text>
</comment>
<evidence type="ECO:0000313" key="20">
    <source>
        <dbReference type="EMBL" id="ORX91052.1"/>
    </source>
</evidence>
<evidence type="ECO:0000256" key="18">
    <source>
        <dbReference type="SAM" id="Phobius"/>
    </source>
</evidence>
<dbReference type="InParanoid" id="A0A1Y1XZ98"/>
<evidence type="ECO:0000256" key="7">
    <source>
        <dbReference type="ARBA" id="ARBA00022670"/>
    </source>
</evidence>
<dbReference type="InterPro" id="IPR001261">
    <property type="entry name" value="ArgE/DapE_CS"/>
</dbReference>
<protein>
    <recommendedName>
        <fullName evidence="17">Peptide hydrolase</fullName>
        <ecNumber evidence="17">3.4.-.-</ecNumber>
    </recommendedName>
</protein>
<dbReference type="FunFam" id="3.40.630.10:FF:000008">
    <property type="entry name" value="Endoplasmic reticulum metallopeptidase 1"/>
    <property type="match status" value="1"/>
</dbReference>
<dbReference type="GO" id="GO:0005774">
    <property type="term" value="C:vacuolar membrane"/>
    <property type="evidence" value="ECO:0007669"/>
    <property type="project" value="UniProtKB-SubCell"/>
</dbReference>
<keyword evidence="11" id="KW-0256">Endoplasmic reticulum</keyword>
<dbReference type="STRING" id="1314790.A0A1Y1XZ98"/>
<comment type="function">
    <text evidence="2">May be involved in vacuolar sorting and osmoregulation.</text>
</comment>
<dbReference type="PANTHER" id="PTHR12147:SF58">
    <property type="entry name" value="VACUOLAR MEMBRANE PROTEASE"/>
    <property type="match status" value="1"/>
</dbReference>
<keyword evidence="9 17" id="KW-0479">Metal-binding</keyword>
<keyword evidence="15 18" id="KW-0472">Membrane</keyword>
<feature type="non-terminal residue" evidence="20">
    <location>
        <position position="382"/>
    </location>
</feature>
<dbReference type="InterPro" id="IPR048024">
    <property type="entry name" value="Fxna-like_M28_dom"/>
</dbReference>
<keyword evidence="16" id="KW-0325">Glycoprotein</keyword>
<proteinExistence type="inferred from homology"/>
<evidence type="ECO:0000256" key="1">
    <source>
        <dbReference type="ARBA" id="ARBA00001947"/>
    </source>
</evidence>
<gene>
    <name evidence="20" type="ORF">K493DRAFT_229032</name>
</gene>
<keyword evidence="7 17" id="KW-0645">Protease</keyword>
<evidence type="ECO:0000256" key="9">
    <source>
        <dbReference type="ARBA" id="ARBA00022723"/>
    </source>
</evidence>
<dbReference type="CDD" id="cd03875">
    <property type="entry name" value="M28_Fxna_like"/>
    <property type="match status" value="1"/>
</dbReference>
<dbReference type="InterPro" id="IPR007484">
    <property type="entry name" value="Peptidase_M28"/>
</dbReference>
<keyword evidence="8 18" id="KW-0812">Transmembrane</keyword>
<dbReference type="SUPFAM" id="SSF53187">
    <property type="entry name" value="Zn-dependent exopeptidases"/>
    <property type="match status" value="1"/>
</dbReference>
<comment type="subcellular location">
    <subcellularLocation>
        <location evidence="4">Endoplasmic reticulum membrane</location>
        <topology evidence="4">Multi-pass membrane protein</topology>
    </subcellularLocation>
    <subcellularLocation>
        <location evidence="3">Vacuole membrane</location>
        <topology evidence="3">Multi-pass membrane protein</topology>
    </subcellularLocation>
</comment>
<keyword evidence="13 18" id="KW-1133">Transmembrane helix</keyword>
<reference evidence="20 21" key="1">
    <citation type="submission" date="2016-07" db="EMBL/GenBank/DDBJ databases">
        <title>Pervasive Adenine N6-methylation of Active Genes in Fungi.</title>
        <authorList>
            <consortium name="DOE Joint Genome Institute"/>
            <person name="Mondo S.J."/>
            <person name="Dannebaum R.O."/>
            <person name="Kuo R.C."/>
            <person name="Labutti K."/>
            <person name="Haridas S."/>
            <person name="Kuo A."/>
            <person name="Salamov A."/>
            <person name="Ahrendt S.R."/>
            <person name="Lipzen A."/>
            <person name="Sullivan W."/>
            <person name="Andreopoulos W.B."/>
            <person name="Clum A."/>
            <person name="Lindquist E."/>
            <person name="Daum C."/>
            <person name="Ramamoorthy G.K."/>
            <person name="Gryganskyi A."/>
            <person name="Culley D."/>
            <person name="Magnuson J.K."/>
            <person name="James T.Y."/>
            <person name="O'Malley M.A."/>
            <person name="Stajich J.E."/>
            <person name="Spatafora J.W."/>
            <person name="Visel A."/>
            <person name="Grigoriev I.V."/>
        </authorList>
    </citation>
    <scope>NUCLEOTIDE SEQUENCE [LARGE SCALE GENOMIC DNA]</scope>
    <source>
        <strain evidence="20 21">CBS 931.73</strain>
    </source>
</reference>
<dbReference type="GO" id="GO:0046872">
    <property type="term" value="F:metal ion binding"/>
    <property type="evidence" value="ECO:0007669"/>
    <property type="project" value="UniProtKB-KW"/>
</dbReference>
<keyword evidence="14" id="KW-0482">Metalloprotease</keyword>
<dbReference type="EMBL" id="MCFE01000346">
    <property type="protein sequence ID" value="ORX91052.1"/>
    <property type="molecule type" value="Genomic_DNA"/>
</dbReference>
<comment type="cofactor">
    <cofactor evidence="1">
        <name>Zn(2+)</name>
        <dbReference type="ChEBI" id="CHEBI:29105"/>
    </cofactor>
</comment>
<dbReference type="Proteomes" id="UP000193498">
    <property type="component" value="Unassembled WGS sequence"/>
</dbReference>
<name>A0A1Y1XZ98_9FUNG</name>
<keyword evidence="21" id="KW-1185">Reference proteome</keyword>
<dbReference type="Gene3D" id="3.40.630.10">
    <property type="entry name" value="Zn peptidases"/>
    <property type="match status" value="1"/>
</dbReference>
<evidence type="ECO:0000256" key="17">
    <source>
        <dbReference type="RuleBase" id="RU361240"/>
    </source>
</evidence>
<dbReference type="GO" id="GO:0005789">
    <property type="term" value="C:endoplasmic reticulum membrane"/>
    <property type="evidence" value="ECO:0007669"/>
    <property type="project" value="UniProtKB-SubCell"/>
</dbReference>
<sequence>MRLLPNKTALVVYSFLILIYTLTLTTVLHLRESLPDAVSENEASEFSALRAWRQLEQFADEPHPFNSEANLKARGYLSSVLLRLAERGKVLNRNIELDLHDNTTYTGFIVGGGPYIGWRYFESTNLLLRIEGTRKRREALLLSAHFDTVPFSHGVTDNGIGVVVALEVARILIEKPIADTVILNLNNCEETGLLGSEAFMEHPWAKDVRAFINLEGAGAGGKSMVFRSSDLPLNQFYSHSPFPHTSVIANDVFKLGLIRSGTDFQIYAFKHNIPGLDIAFYKRRSHYHTLLDNLNTTSPRSVQQMGDATLATTRSLANSEYLYRDPTQSTQLAIHYDIVGKITVTHSFKWYIGLNVFILIYVPLFYIRGYRRMKRQNTGKNH</sequence>
<dbReference type="PANTHER" id="PTHR12147">
    <property type="entry name" value="METALLOPEPTIDASE M28 FAMILY MEMBER"/>
    <property type="match status" value="1"/>
</dbReference>
<dbReference type="EC" id="3.4.-.-" evidence="17"/>
<evidence type="ECO:0000313" key="21">
    <source>
        <dbReference type="Proteomes" id="UP000193498"/>
    </source>
</evidence>
<evidence type="ECO:0000256" key="14">
    <source>
        <dbReference type="ARBA" id="ARBA00023049"/>
    </source>
</evidence>
<evidence type="ECO:0000256" key="16">
    <source>
        <dbReference type="ARBA" id="ARBA00023180"/>
    </source>
</evidence>
<feature type="transmembrane region" description="Helical" evidence="18">
    <location>
        <begin position="12"/>
        <end position="30"/>
    </location>
</feature>
<evidence type="ECO:0000256" key="12">
    <source>
        <dbReference type="ARBA" id="ARBA00022833"/>
    </source>
</evidence>
<feature type="domain" description="Peptidase M28" evidence="19">
    <location>
        <begin position="125"/>
        <end position="312"/>
    </location>
</feature>
<feature type="transmembrane region" description="Helical" evidence="18">
    <location>
        <begin position="348"/>
        <end position="367"/>
    </location>
</feature>
<evidence type="ECO:0000256" key="6">
    <source>
        <dbReference type="ARBA" id="ARBA00022554"/>
    </source>
</evidence>
<evidence type="ECO:0000256" key="15">
    <source>
        <dbReference type="ARBA" id="ARBA00023136"/>
    </source>
</evidence>
<dbReference type="InterPro" id="IPR045175">
    <property type="entry name" value="M28_fam"/>
</dbReference>
<organism evidence="20 21">
    <name type="scientific">Basidiobolus meristosporus CBS 931.73</name>
    <dbReference type="NCBI Taxonomy" id="1314790"/>
    <lineage>
        <taxon>Eukaryota</taxon>
        <taxon>Fungi</taxon>
        <taxon>Fungi incertae sedis</taxon>
        <taxon>Zoopagomycota</taxon>
        <taxon>Entomophthoromycotina</taxon>
        <taxon>Basidiobolomycetes</taxon>
        <taxon>Basidiobolales</taxon>
        <taxon>Basidiobolaceae</taxon>
        <taxon>Basidiobolus</taxon>
    </lineage>
</organism>
<dbReference type="AlphaFoldDB" id="A0A1Y1XZ98"/>
<evidence type="ECO:0000256" key="11">
    <source>
        <dbReference type="ARBA" id="ARBA00022824"/>
    </source>
</evidence>
<keyword evidence="6" id="KW-0926">Vacuole</keyword>
<evidence type="ECO:0000256" key="13">
    <source>
        <dbReference type="ARBA" id="ARBA00022989"/>
    </source>
</evidence>
<keyword evidence="10 17" id="KW-0378">Hydrolase</keyword>